<protein>
    <submittedName>
        <fullName evidence="1">Uncharacterized protein</fullName>
    </submittedName>
</protein>
<dbReference type="RefSeq" id="WP_320384215.1">
    <property type="nucleotide sequence ID" value="NZ_JAROCA020000001.1"/>
</dbReference>
<comment type="caution">
    <text evidence="1">The sequence shown here is derived from an EMBL/GenBank/DDBJ whole genome shotgun (WGS) entry which is preliminary data.</text>
</comment>
<keyword evidence="2" id="KW-1185">Reference proteome</keyword>
<name>A0ABU5CDU4_9BACI</name>
<accession>A0ABU5CDU4</accession>
<dbReference type="EMBL" id="JAROCA020000001">
    <property type="protein sequence ID" value="MDY0404509.1"/>
    <property type="molecule type" value="Genomic_DNA"/>
</dbReference>
<evidence type="ECO:0000313" key="2">
    <source>
        <dbReference type="Proteomes" id="UP001228376"/>
    </source>
</evidence>
<reference evidence="1 2" key="1">
    <citation type="submission" date="2023-10" db="EMBL/GenBank/DDBJ databases">
        <title>179-bfca-hs.</title>
        <authorList>
            <person name="Miliotis G."/>
            <person name="Sengupta P."/>
            <person name="Hameed A."/>
            <person name="Chuvochina M."/>
            <person name="Mcdonagh F."/>
            <person name="Simpson A.C."/>
            <person name="Singh N.K."/>
            <person name="Rekha P.D."/>
            <person name="Raman K."/>
            <person name="Hugenholtz P."/>
            <person name="Venkateswaran K."/>
        </authorList>
    </citation>
    <scope>NUCLEOTIDE SEQUENCE [LARGE SCALE GENOMIC DNA]</scope>
    <source>
        <strain evidence="1 2">179-BFC-A-HS</strain>
    </source>
</reference>
<sequence>MERNELTKDQAKQVMDSFIEKGQNQANAWEGDRKEQMKKLGEELHLATKDDISALQERIQALESKLGK</sequence>
<evidence type="ECO:0000313" key="1">
    <source>
        <dbReference type="EMBL" id="MDY0404509.1"/>
    </source>
</evidence>
<organism evidence="1 2">
    <name type="scientific">Tigheibacillus jepli</name>
    <dbReference type="NCBI Taxonomy" id="3035914"/>
    <lineage>
        <taxon>Bacteria</taxon>
        <taxon>Bacillati</taxon>
        <taxon>Bacillota</taxon>
        <taxon>Bacilli</taxon>
        <taxon>Bacillales</taxon>
        <taxon>Bacillaceae</taxon>
        <taxon>Tigheibacillus</taxon>
    </lineage>
</organism>
<gene>
    <name evidence="1" type="ORF">P5G51_002980</name>
</gene>
<dbReference type="Proteomes" id="UP001228376">
    <property type="component" value="Unassembled WGS sequence"/>
</dbReference>
<proteinExistence type="predicted"/>